<reference evidence="1" key="1">
    <citation type="submission" date="2020-08" db="EMBL/GenBank/DDBJ databases">
        <title>Multicomponent nature underlies the extraordinary mechanical properties of spider dragline silk.</title>
        <authorList>
            <person name="Kono N."/>
            <person name="Nakamura H."/>
            <person name="Mori M."/>
            <person name="Yoshida Y."/>
            <person name="Ohtoshi R."/>
            <person name="Malay A.D."/>
            <person name="Moran D.A.P."/>
            <person name="Tomita M."/>
            <person name="Numata K."/>
            <person name="Arakawa K."/>
        </authorList>
    </citation>
    <scope>NUCLEOTIDE SEQUENCE</scope>
</reference>
<sequence length="33" mass="3740">RQLRPFTNTFAVRHLRPFPLPLPPRIAAASGNQ</sequence>
<proteinExistence type="predicted"/>
<dbReference type="AlphaFoldDB" id="A0A8X6NU38"/>
<keyword evidence="2" id="KW-1185">Reference proteome</keyword>
<dbReference type="Proteomes" id="UP000887013">
    <property type="component" value="Unassembled WGS sequence"/>
</dbReference>
<protein>
    <submittedName>
        <fullName evidence="1">Uncharacterized protein</fullName>
    </submittedName>
</protein>
<dbReference type="EMBL" id="BMAW01061571">
    <property type="protein sequence ID" value="GFT31831.1"/>
    <property type="molecule type" value="Genomic_DNA"/>
</dbReference>
<name>A0A8X6NU38_NEPPI</name>
<organism evidence="1 2">
    <name type="scientific">Nephila pilipes</name>
    <name type="common">Giant wood spider</name>
    <name type="synonym">Nephila maculata</name>
    <dbReference type="NCBI Taxonomy" id="299642"/>
    <lineage>
        <taxon>Eukaryota</taxon>
        <taxon>Metazoa</taxon>
        <taxon>Ecdysozoa</taxon>
        <taxon>Arthropoda</taxon>
        <taxon>Chelicerata</taxon>
        <taxon>Arachnida</taxon>
        <taxon>Araneae</taxon>
        <taxon>Araneomorphae</taxon>
        <taxon>Entelegynae</taxon>
        <taxon>Araneoidea</taxon>
        <taxon>Nephilidae</taxon>
        <taxon>Nephila</taxon>
    </lineage>
</organism>
<accession>A0A8X6NU38</accession>
<feature type="non-terminal residue" evidence="1">
    <location>
        <position position="1"/>
    </location>
</feature>
<comment type="caution">
    <text evidence="1">The sequence shown here is derived from an EMBL/GenBank/DDBJ whole genome shotgun (WGS) entry which is preliminary data.</text>
</comment>
<evidence type="ECO:0000313" key="2">
    <source>
        <dbReference type="Proteomes" id="UP000887013"/>
    </source>
</evidence>
<gene>
    <name evidence="1" type="ORF">NPIL_294811</name>
</gene>
<evidence type="ECO:0000313" key="1">
    <source>
        <dbReference type="EMBL" id="GFT31831.1"/>
    </source>
</evidence>